<evidence type="ECO:0000256" key="2">
    <source>
        <dbReference type="ARBA" id="ARBA00022448"/>
    </source>
</evidence>
<comment type="similarity">
    <text evidence="1">Belongs to the bacterial solute-binding protein 1 family.</text>
</comment>
<evidence type="ECO:0000256" key="4">
    <source>
        <dbReference type="SAM" id="SignalP"/>
    </source>
</evidence>
<accession>A0A1H8J8S3</accession>
<proteinExistence type="inferred from homology"/>
<sequence length="426" mass="47399">MKFKKISAIALAAVMTMGLLSGCGNKEEAESGESTKSDGKEITLMIPDWGAPSEEMLEEFKDETGIKVNLQKTGWDDIKKKVSVASTGKNAPADVFEVDWSWVGEFESAGWLEKLDVPEEVQKDMPSLAYFKVNDGIYAVPYSNDMRLAYMNQEMMKKAGLTENPKNWTELENSFAKMKDAKSVEYPLLFPLTAEEKTTTSFMTLAYTRNGIVFNDDGTLNKESTLDALKLIETMLKKGYLDPNSVSTPGMDVFKGIQNGNGAFLEGPTSYVTSVNDEKESKVVGQVKAIPFPGKDGIATKSISFTEAVGISPFSKNKEAAKKFVEWFYKPETQVKLNKAVYIMPTRTSVLEKMIKDKEIDAPEFVIEQSKKVESPFPNGVPKYYTKMSTEMFNIINQLGQGKLTAEEATDQMVQKVDQIVKDNSK</sequence>
<dbReference type="CDD" id="cd13585">
    <property type="entry name" value="PBP2_TMBP_like"/>
    <property type="match status" value="1"/>
</dbReference>
<evidence type="ECO:0000313" key="6">
    <source>
        <dbReference type="Proteomes" id="UP000199512"/>
    </source>
</evidence>
<reference evidence="5 6" key="1">
    <citation type="submission" date="2016-10" db="EMBL/GenBank/DDBJ databases">
        <authorList>
            <person name="de Groot N.N."/>
        </authorList>
    </citation>
    <scope>NUCLEOTIDE SEQUENCE [LARGE SCALE GENOMIC DNA]</scope>
    <source>
        <strain evidence="5 6">Calf135</strain>
    </source>
</reference>
<dbReference type="PROSITE" id="PS51257">
    <property type="entry name" value="PROKAR_LIPOPROTEIN"/>
    <property type="match status" value="1"/>
</dbReference>
<feature type="chain" id="PRO_5039032083" evidence="4">
    <location>
        <begin position="22"/>
        <end position="426"/>
    </location>
</feature>
<evidence type="ECO:0000313" key="5">
    <source>
        <dbReference type="EMBL" id="SEN76498.1"/>
    </source>
</evidence>
<protein>
    <submittedName>
        <fullName evidence="5">Carbohydrate ABC transporter substrate-binding protein, CUT1 family</fullName>
    </submittedName>
</protein>
<gene>
    <name evidence="5" type="ORF">SAMN05216454_11141</name>
</gene>
<dbReference type="Pfam" id="PF01547">
    <property type="entry name" value="SBP_bac_1"/>
    <property type="match status" value="1"/>
</dbReference>
<name>A0A1H8J8S3_9FIRM</name>
<organism evidence="5 6">
    <name type="scientific">Peptostreptococcus russellii</name>
    <dbReference type="NCBI Taxonomy" id="215200"/>
    <lineage>
        <taxon>Bacteria</taxon>
        <taxon>Bacillati</taxon>
        <taxon>Bacillota</taxon>
        <taxon>Clostridia</taxon>
        <taxon>Peptostreptococcales</taxon>
        <taxon>Peptostreptococcaceae</taxon>
        <taxon>Peptostreptococcus</taxon>
    </lineage>
</organism>
<dbReference type="Proteomes" id="UP000199512">
    <property type="component" value="Unassembled WGS sequence"/>
</dbReference>
<keyword evidence="3 4" id="KW-0732">Signal</keyword>
<keyword evidence="6" id="KW-1185">Reference proteome</keyword>
<dbReference type="Gene3D" id="3.40.190.10">
    <property type="entry name" value="Periplasmic binding protein-like II"/>
    <property type="match status" value="2"/>
</dbReference>
<keyword evidence="2" id="KW-0813">Transport</keyword>
<dbReference type="InterPro" id="IPR050490">
    <property type="entry name" value="Bact_solute-bd_prot1"/>
</dbReference>
<dbReference type="SUPFAM" id="SSF53850">
    <property type="entry name" value="Periplasmic binding protein-like II"/>
    <property type="match status" value="1"/>
</dbReference>
<evidence type="ECO:0000256" key="1">
    <source>
        <dbReference type="ARBA" id="ARBA00008520"/>
    </source>
</evidence>
<evidence type="ECO:0000256" key="3">
    <source>
        <dbReference type="ARBA" id="ARBA00022729"/>
    </source>
</evidence>
<dbReference type="PANTHER" id="PTHR43649:SF34">
    <property type="entry name" value="ABC TRANSPORTER PERIPLASMIC-BINDING PROTEIN YCJN-RELATED"/>
    <property type="match status" value="1"/>
</dbReference>
<dbReference type="STRING" id="215200.SAMN05216454_11141"/>
<dbReference type="OrthoDB" id="42940at2"/>
<dbReference type="InterPro" id="IPR006059">
    <property type="entry name" value="SBP"/>
</dbReference>
<dbReference type="EMBL" id="FODF01000011">
    <property type="protein sequence ID" value="SEN76498.1"/>
    <property type="molecule type" value="Genomic_DNA"/>
</dbReference>
<feature type="signal peptide" evidence="4">
    <location>
        <begin position="1"/>
        <end position="21"/>
    </location>
</feature>
<dbReference type="RefSeq" id="WP_091975846.1">
    <property type="nucleotide sequence ID" value="NZ_FODF01000011.1"/>
</dbReference>
<dbReference type="AlphaFoldDB" id="A0A1H8J8S3"/>
<dbReference type="PANTHER" id="PTHR43649">
    <property type="entry name" value="ARABINOSE-BINDING PROTEIN-RELATED"/>
    <property type="match status" value="1"/>
</dbReference>